<accession>A0A819U3M2</accession>
<reference evidence="1" key="1">
    <citation type="submission" date="2021-02" db="EMBL/GenBank/DDBJ databases">
        <authorList>
            <person name="Nowell W R."/>
        </authorList>
    </citation>
    <scope>NUCLEOTIDE SEQUENCE</scope>
</reference>
<dbReference type="EMBL" id="CAJOAZ010005049">
    <property type="protein sequence ID" value="CAF4085411.1"/>
    <property type="molecule type" value="Genomic_DNA"/>
</dbReference>
<dbReference type="AlphaFoldDB" id="A0A819U3M2"/>
<feature type="non-terminal residue" evidence="1">
    <location>
        <position position="27"/>
    </location>
</feature>
<name>A0A819U3M2_9BILA</name>
<sequence>MIIVMSGTSLFPAILRGIVDLLKYLVP</sequence>
<evidence type="ECO:0000313" key="1">
    <source>
        <dbReference type="EMBL" id="CAF4085411.1"/>
    </source>
</evidence>
<proteinExistence type="predicted"/>
<organism evidence="1 2">
    <name type="scientific">Adineta steineri</name>
    <dbReference type="NCBI Taxonomy" id="433720"/>
    <lineage>
        <taxon>Eukaryota</taxon>
        <taxon>Metazoa</taxon>
        <taxon>Spiralia</taxon>
        <taxon>Gnathifera</taxon>
        <taxon>Rotifera</taxon>
        <taxon>Eurotatoria</taxon>
        <taxon>Bdelloidea</taxon>
        <taxon>Adinetida</taxon>
        <taxon>Adinetidae</taxon>
        <taxon>Adineta</taxon>
    </lineage>
</organism>
<dbReference type="Proteomes" id="UP000663844">
    <property type="component" value="Unassembled WGS sequence"/>
</dbReference>
<evidence type="ECO:0000313" key="2">
    <source>
        <dbReference type="Proteomes" id="UP000663844"/>
    </source>
</evidence>
<protein>
    <submittedName>
        <fullName evidence="1">Uncharacterized protein</fullName>
    </submittedName>
</protein>
<gene>
    <name evidence="1" type="ORF">OXD698_LOCUS34577</name>
</gene>
<comment type="caution">
    <text evidence="1">The sequence shown here is derived from an EMBL/GenBank/DDBJ whole genome shotgun (WGS) entry which is preliminary data.</text>
</comment>